<dbReference type="EMBL" id="JASCZI010151770">
    <property type="protein sequence ID" value="MED6174376.1"/>
    <property type="molecule type" value="Genomic_DNA"/>
</dbReference>
<protein>
    <submittedName>
        <fullName evidence="1">Uncharacterized protein</fullName>
    </submittedName>
</protein>
<reference evidence="1 2" key="1">
    <citation type="journal article" date="2023" name="Plants (Basel)">
        <title>Bridging the Gap: Combining Genomics and Transcriptomics Approaches to Understand Stylosanthes scabra, an Orphan Legume from the Brazilian Caatinga.</title>
        <authorList>
            <person name="Ferreira-Neto J.R.C."/>
            <person name="da Silva M.D."/>
            <person name="Binneck E."/>
            <person name="de Melo N.F."/>
            <person name="da Silva R.H."/>
            <person name="de Melo A.L.T.M."/>
            <person name="Pandolfi V."/>
            <person name="Bustamante F.O."/>
            <person name="Brasileiro-Vidal A.C."/>
            <person name="Benko-Iseppon A.M."/>
        </authorList>
    </citation>
    <scope>NUCLEOTIDE SEQUENCE [LARGE SCALE GENOMIC DNA]</scope>
    <source>
        <tissue evidence="1">Leaves</tissue>
    </source>
</reference>
<evidence type="ECO:0000313" key="1">
    <source>
        <dbReference type="EMBL" id="MED6174376.1"/>
    </source>
</evidence>
<accession>A0ABU6VLB2</accession>
<dbReference type="Proteomes" id="UP001341840">
    <property type="component" value="Unassembled WGS sequence"/>
</dbReference>
<keyword evidence="2" id="KW-1185">Reference proteome</keyword>
<evidence type="ECO:0000313" key="2">
    <source>
        <dbReference type="Proteomes" id="UP001341840"/>
    </source>
</evidence>
<organism evidence="1 2">
    <name type="scientific">Stylosanthes scabra</name>
    <dbReference type="NCBI Taxonomy" id="79078"/>
    <lineage>
        <taxon>Eukaryota</taxon>
        <taxon>Viridiplantae</taxon>
        <taxon>Streptophyta</taxon>
        <taxon>Embryophyta</taxon>
        <taxon>Tracheophyta</taxon>
        <taxon>Spermatophyta</taxon>
        <taxon>Magnoliopsida</taxon>
        <taxon>eudicotyledons</taxon>
        <taxon>Gunneridae</taxon>
        <taxon>Pentapetalae</taxon>
        <taxon>rosids</taxon>
        <taxon>fabids</taxon>
        <taxon>Fabales</taxon>
        <taxon>Fabaceae</taxon>
        <taxon>Papilionoideae</taxon>
        <taxon>50 kb inversion clade</taxon>
        <taxon>dalbergioids sensu lato</taxon>
        <taxon>Dalbergieae</taxon>
        <taxon>Pterocarpus clade</taxon>
        <taxon>Stylosanthes</taxon>
    </lineage>
</organism>
<gene>
    <name evidence="1" type="ORF">PIB30_068497</name>
</gene>
<sequence>MFDIGGIRTAGIPPPHWLHHLGPAVVVIPRRQRHQQRTIRRIVMIWSRSCKAYTNLLTVISGYGVTGSRDGDGTWIICPLSSLSPPCLMPLAHCSIAIYNWCLLQ</sequence>
<comment type="caution">
    <text evidence="1">The sequence shown here is derived from an EMBL/GenBank/DDBJ whole genome shotgun (WGS) entry which is preliminary data.</text>
</comment>
<proteinExistence type="predicted"/>
<name>A0ABU6VLB2_9FABA</name>